<reference evidence="6" key="1">
    <citation type="submission" date="2011-05" db="EMBL/GenBank/DDBJ databases">
        <authorList>
            <person name="Richards S.R."/>
            <person name="Qu J."/>
            <person name="Jiang H."/>
            <person name="Jhangiani S.N."/>
            <person name="Agravi P."/>
            <person name="Goodspeed R."/>
            <person name="Gross S."/>
            <person name="Mandapat C."/>
            <person name="Jackson L."/>
            <person name="Mathew T."/>
            <person name="Pu L."/>
            <person name="Thornton R."/>
            <person name="Saada N."/>
            <person name="Wilczek-Boney K.B."/>
            <person name="Lee S."/>
            <person name="Kovar C."/>
            <person name="Wu Y."/>
            <person name="Scherer S.E."/>
            <person name="Worley K.C."/>
            <person name="Muzny D.M."/>
            <person name="Gibbs R."/>
        </authorList>
    </citation>
    <scope>NUCLEOTIDE SEQUENCE</scope>
    <source>
        <strain evidence="6">Brora</strain>
    </source>
</reference>
<dbReference type="PANTHER" id="PTHR23509">
    <property type="entry name" value="PA-PL1 PHOSPHOLIPASE FAMILY"/>
    <property type="match status" value="1"/>
</dbReference>
<feature type="domain" description="DDHD" evidence="4">
    <location>
        <begin position="628"/>
        <end position="838"/>
    </location>
</feature>
<dbReference type="AlphaFoldDB" id="T1JH84"/>
<dbReference type="InterPro" id="IPR001660">
    <property type="entry name" value="SAM"/>
</dbReference>
<dbReference type="PROSITE" id="PS50918">
    <property type="entry name" value="WWE"/>
    <property type="match status" value="1"/>
</dbReference>
<dbReference type="Gene3D" id="1.10.150.50">
    <property type="entry name" value="Transcription Factor, Ets-1"/>
    <property type="match status" value="1"/>
</dbReference>
<reference evidence="5" key="2">
    <citation type="submission" date="2015-02" db="UniProtKB">
        <authorList>
            <consortium name="EnsemblMetazoa"/>
        </authorList>
    </citation>
    <scope>IDENTIFICATION</scope>
</reference>
<dbReference type="EnsemblMetazoa" id="SMAR013214-RA">
    <property type="protein sequence ID" value="SMAR013214-PA"/>
    <property type="gene ID" value="SMAR013214"/>
</dbReference>
<evidence type="ECO:0000259" key="4">
    <source>
        <dbReference type="PROSITE" id="PS51043"/>
    </source>
</evidence>
<dbReference type="InterPro" id="IPR057825">
    <property type="entry name" value="WWE_SEC23-DDH2"/>
</dbReference>
<dbReference type="InterPro" id="IPR004170">
    <property type="entry name" value="WWE_dom"/>
</dbReference>
<dbReference type="eggNOG" id="KOG2308">
    <property type="taxonomic scope" value="Eukaryota"/>
</dbReference>
<dbReference type="HOGENOM" id="CLU_006932_4_0_1"/>
<feature type="region of interest" description="Disordered" evidence="2">
    <location>
        <begin position="116"/>
        <end position="141"/>
    </location>
</feature>
<comment type="similarity">
    <text evidence="1">Belongs to the PA-PLA1 family.</text>
</comment>
<dbReference type="Pfam" id="PF02862">
    <property type="entry name" value="DDHD"/>
    <property type="match status" value="1"/>
</dbReference>
<evidence type="ECO:0000313" key="6">
    <source>
        <dbReference type="Proteomes" id="UP000014500"/>
    </source>
</evidence>
<protein>
    <recommendedName>
        <fullName evidence="7">DDHD domain-containing protein</fullName>
    </recommendedName>
</protein>
<dbReference type="InterPro" id="IPR058055">
    <property type="entry name" value="PA-PLA1"/>
</dbReference>
<feature type="compositionally biased region" description="Polar residues" evidence="2">
    <location>
        <begin position="919"/>
        <end position="930"/>
    </location>
</feature>
<dbReference type="InterPro" id="IPR013761">
    <property type="entry name" value="SAM/pointed_sf"/>
</dbReference>
<dbReference type="GO" id="GO:0004620">
    <property type="term" value="F:phospholipase activity"/>
    <property type="evidence" value="ECO:0007669"/>
    <property type="project" value="TreeGrafter"/>
</dbReference>
<dbReference type="Pfam" id="PF02825">
    <property type="entry name" value="WWE"/>
    <property type="match status" value="1"/>
</dbReference>
<dbReference type="Pfam" id="PF00536">
    <property type="entry name" value="SAM_1"/>
    <property type="match status" value="1"/>
</dbReference>
<organism evidence="5 6">
    <name type="scientific">Strigamia maritima</name>
    <name type="common">European centipede</name>
    <name type="synonym">Geophilus maritimus</name>
    <dbReference type="NCBI Taxonomy" id="126957"/>
    <lineage>
        <taxon>Eukaryota</taxon>
        <taxon>Metazoa</taxon>
        <taxon>Ecdysozoa</taxon>
        <taxon>Arthropoda</taxon>
        <taxon>Myriapoda</taxon>
        <taxon>Chilopoda</taxon>
        <taxon>Pleurostigmophora</taxon>
        <taxon>Geophilomorpha</taxon>
        <taxon>Linotaeniidae</taxon>
        <taxon>Strigamia</taxon>
    </lineage>
</organism>
<dbReference type="PROSITE" id="PS51043">
    <property type="entry name" value="DDHD"/>
    <property type="match status" value="1"/>
</dbReference>
<accession>T1JH84</accession>
<feature type="region of interest" description="Disordered" evidence="2">
    <location>
        <begin position="483"/>
        <end position="506"/>
    </location>
</feature>
<feature type="compositionally biased region" description="Low complexity" evidence="2">
    <location>
        <begin position="123"/>
        <end position="133"/>
    </location>
</feature>
<dbReference type="SMART" id="SM01127">
    <property type="entry name" value="DDHD"/>
    <property type="match status" value="1"/>
</dbReference>
<evidence type="ECO:0000313" key="5">
    <source>
        <dbReference type="EnsemblMetazoa" id="SMAR013214-PA"/>
    </source>
</evidence>
<dbReference type="OMA" id="WQNENIV"/>
<feature type="region of interest" description="Disordered" evidence="2">
    <location>
        <begin position="919"/>
        <end position="959"/>
    </location>
</feature>
<dbReference type="PhylomeDB" id="T1JH84"/>
<feature type="domain" description="WWE" evidence="3">
    <location>
        <begin position="143"/>
        <end position="224"/>
    </location>
</feature>
<dbReference type="Proteomes" id="UP000014500">
    <property type="component" value="Unassembled WGS sequence"/>
</dbReference>
<evidence type="ECO:0000256" key="1">
    <source>
        <dbReference type="ARBA" id="ARBA00038464"/>
    </source>
</evidence>
<dbReference type="SUPFAM" id="SSF47769">
    <property type="entry name" value="SAM/Pointed domain"/>
    <property type="match status" value="1"/>
</dbReference>
<dbReference type="Pfam" id="PF23464">
    <property type="entry name" value="WWE_3"/>
    <property type="match status" value="1"/>
</dbReference>
<dbReference type="STRING" id="126957.T1JH84"/>
<evidence type="ECO:0000256" key="2">
    <source>
        <dbReference type="SAM" id="MobiDB-lite"/>
    </source>
</evidence>
<name>T1JH84_STRMM</name>
<dbReference type="EMBL" id="JH432222">
    <property type="status" value="NOT_ANNOTATED_CDS"/>
    <property type="molecule type" value="Genomic_DNA"/>
</dbReference>
<dbReference type="InterPro" id="IPR004177">
    <property type="entry name" value="DDHD_dom"/>
</dbReference>
<sequence length="959" mass="108577">MADRYPKPTGNQSTSLLVYPPSSGFSFNELSGNALLIPVSQNTTAVQPDVGVGEPDNFLGQNSSNSPVGYFQTSKEAKEITDPFAQIGKEVEPLSPVSPTPVVGAACSNLHMPLRAVDPLPPSTSTSTNSNLSDGSKTPSTSSFINRSVYKPVLHHWFYCKEIEKKKVWLPFSLIDSVHLEDIFNSDHKEDIVVPTDGGRYDVHLDKRLRYPLYWEEDPTPVRRCSWFYRGDGEKKSVPYEEGFAEKLEEEYRTAMMTNSWYRRLEFPGGETIIMHNPQLVVHFLPSKMHDEWGNAPHDNQLRPRVVKRGVEDFDNIDDGEAMRIDHLVFVVHGIGGFCDLKFRTVTEVVDDFRSIANGLLHTHFRKHVEEQTIGRVEFLPISWHKTLHGDNTGIDAQLHPITLPSIPKLRYFSNDTILDVLFYTSPVYCQTIVDQVGSEINRMYRLFLERNPAFDGNVSLVGHSLGSVILFDVLLHQRRNPNDDECYSREQSPQHSSSLVDSDSLDHDSVSAVKEEMTMENFLESVSLSEYTDRFLKEKIEMDSLLLCSENDLKEMDIPLGPRKKLLMLINERNKIEEQKKQTPDNFTAPPVVNQRAAYQRRQSLSTVNYMVGLAGTGQPFISYPRLDFNPSCFFAVGSPTAMFLTVRGLHTIGRDFKLPTCDSYFNIFHPFDPVAYRMEPLVDPTFTAKPVLIPHHKGRKRMHLEIKESLARVGSDLKQMLMDSFKSTWNSINEFAKAHRNSLTAEMEAEMNKMVASVHLSHEDNDESDAESIASQTEVKEENFQVGRLNAGRRFDYVLQEKPIESFNEYLFALQSHMCYWESEDTVLLVLSEIYATMGISPIQPNHRPLFSSTEINPWNSADPSSTRVHRETFPIYKSPSTSASSINQSLHQSFPQTQTLNPSVFSPPYGFPQPLPFSSIQTPQHNSPPLGVDPTSPVTNFSVGPPPLSGFVRQKK</sequence>
<dbReference type="PANTHER" id="PTHR23509:SF10">
    <property type="entry name" value="LD21067P"/>
    <property type="match status" value="1"/>
</dbReference>
<evidence type="ECO:0000259" key="3">
    <source>
        <dbReference type="PROSITE" id="PS50918"/>
    </source>
</evidence>
<keyword evidence="6" id="KW-1185">Reference proteome</keyword>
<dbReference type="GO" id="GO:0030134">
    <property type="term" value="C:COPII-coated ER to Golgi transport vesicle"/>
    <property type="evidence" value="ECO:0007669"/>
    <property type="project" value="TreeGrafter"/>
</dbReference>
<dbReference type="SMART" id="SM00454">
    <property type="entry name" value="SAM"/>
    <property type="match status" value="1"/>
</dbReference>
<proteinExistence type="inferred from homology"/>
<dbReference type="GO" id="GO:0046872">
    <property type="term" value="F:metal ion binding"/>
    <property type="evidence" value="ECO:0007669"/>
    <property type="project" value="InterPro"/>
</dbReference>
<evidence type="ECO:0008006" key="7">
    <source>
        <dbReference type="Google" id="ProtNLM"/>
    </source>
</evidence>